<dbReference type="VEuPathDB" id="FungiDB:CPUR_05876"/>
<feature type="domain" description="Integrase core" evidence="1">
    <location>
        <begin position="52"/>
        <end position="134"/>
    </location>
</feature>
<dbReference type="eggNOG" id="ENOG502QUY7">
    <property type="taxonomic scope" value="Eukaryota"/>
</dbReference>
<proteinExistence type="predicted"/>
<dbReference type="InterPro" id="IPR058913">
    <property type="entry name" value="Integrase_dom_put"/>
</dbReference>
<reference evidence="2 3" key="1">
    <citation type="journal article" date="2013" name="PLoS Genet.">
        <title>Plant-symbiotic fungi as chemical engineers: Multi-genome analysis of the Clavicipitaceae reveals dynamics of alkaloid loci.</title>
        <authorList>
            <person name="Schardl C.L."/>
            <person name="Young C.A."/>
            <person name="Hesse U."/>
            <person name="Amyotte S.G."/>
            <person name="Andreeva K."/>
            <person name="Calie P.J."/>
            <person name="Fleetwood D.J."/>
            <person name="Haws D.C."/>
            <person name="Moore N."/>
            <person name="Oeser B."/>
            <person name="Panaccione D.G."/>
            <person name="Schweri K.K."/>
            <person name="Voisey C.R."/>
            <person name="Farman M.L."/>
            <person name="Jaromczyk J.W."/>
            <person name="Roe B.A."/>
            <person name="O'Sullivan D.M."/>
            <person name="Scott B."/>
            <person name="Tudzynski P."/>
            <person name="An Z."/>
            <person name="Arnaoudova E.G."/>
            <person name="Bullock C.T."/>
            <person name="Charlton N.D."/>
            <person name="Chen L."/>
            <person name="Cox M."/>
            <person name="Dinkins R.D."/>
            <person name="Florea S."/>
            <person name="Glenn A.E."/>
            <person name="Gordon A."/>
            <person name="Gueldener U."/>
            <person name="Harris D.R."/>
            <person name="Hollin W."/>
            <person name="Jaromczyk J."/>
            <person name="Johnson R.D."/>
            <person name="Khan A.K."/>
            <person name="Leistner E."/>
            <person name="Leuchtmann A."/>
            <person name="Li C."/>
            <person name="Liu J."/>
            <person name="Liu J."/>
            <person name="Liu M."/>
            <person name="Mace W."/>
            <person name="Machado C."/>
            <person name="Nagabhyru P."/>
            <person name="Pan J."/>
            <person name="Schmid J."/>
            <person name="Sugawara K."/>
            <person name="Steiner U."/>
            <person name="Takach J.E."/>
            <person name="Tanaka E."/>
            <person name="Webb J.S."/>
            <person name="Wilson E.V."/>
            <person name="Wiseman J.L."/>
            <person name="Yoshida R."/>
            <person name="Zeng Z."/>
        </authorList>
    </citation>
    <scope>NUCLEOTIDE SEQUENCE [LARGE SCALE GENOMIC DNA]</scope>
    <source>
        <strain evidence="2 3">20.1</strain>
    </source>
</reference>
<dbReference type="AlphaFoldDB" id="M1WD82"/>
<organism evidence="2 3">
    <name type="scientific">Claviceps purpurea (strain 20.1)</name>
    <name type="common">Ergot fungus</name>
    <name type="synonym">Sphacelia segetum</name>
    <dbReference type="NCBI Taxonomy" id="1111077"/>
    <lineage>
        <taxon>Eukaryota</taxon>
        <taxon>Fungi</taxon>
        <taxon>Dikarya</taxon>
        <taxon>Ascomycota</taxon>
        <taxon>Pezizomycotina</taxon>
        <taxon>Sordariomycetes</taxon>
        <taxon>Hypocreomycetidae</taxon>
        <taxon>Hypocreales</taxon>
        <taxon>Clavicipitaceae</taxon>
        <taxon>Claviceps</taxon>
    </lineage>
</organism>
<evidence type="ECO:0000259" key="1">
    <source>
        <dbReference type="Pfam" id="PF24764"/>
    </source>
</evidence>
<accession>M1WD82</accession>
<sequence>MRPLLTRSDRGRETPLWVMAQATLAAANPITVTYEDRNGNDRTFTQGDRMSSCHHYGTSTRNVRIESWWRLLRTGAVQYWMRVFGSLVDAGHFSKEDLADQIAMYAVYGPEVRRDLANFVGVSNTRVIRKQRNREHVVSGIPADLYRTELAPNWGVHINEDDNAADRMALNQLLDPLESVDIDRFLAQETEDWCNARLEEMGFFEAPHRDGDEPYKDFYLGLQLQIQAHQDSGAQPILQLNPIPLGGSSEYMRLFDQTNMHREDSNLEDSSIPLEFFEDDD</sequence>
<evidence type="ECO:0000313" key="2">
    <source>
        <dbReference type="EMBL" id="CCE32018.1"/>
    </source>
</evidence>
<gene>
    <name evidence="2" type="ORF">CPUR_05876</name>
</gene>
<dbReference type="Proteomes" id="UP000016801">
    <property type="component" value="Unassembled WGS sequence"/>
</dbReference>
<dbReference type="OrthoDB" id="4943944at2759"/>
<keyword evidence="3" id="KW-1185">Reference proteome</keyword>
<comment type="caution">
    <text evidence="2">The sequence shown here is derived from an EMBL/GenBank/DDBJ whole genome shotgun (WGS) entry which is preliminary data.</text>
</comment>
<protein>
    <recommendedName>
        <fullName evidence="1">Integrase core domain-containing protein</fullName>
    </recommendedName>
</protein>
<dbReference type="PANTHER" id="PTHR46791:SF5">
    <property type="entry name" value="CLR5 DOMAIN-CONTAINING PROTEIN-RELATED"/>
    <property type="match status" value="1"/>
</dbReference>
<name>M1WD82_CLAP2</name>
<evidence type="ECO:0000313" key="3">
    <source>
        <dbReference type="Proteomes" id="UP000016801"/>
    </source>
</evidence>
<dbReference type="Pfam" id="PF24764">
    <property type="entry name" value="rva_4"/>
    <property type="match status" value="1"/>
</dbReference>
<dbReference type="HOGENOM" id="CLU_086086_0_0_1"/>
<dbReference type="PANTHER" id="PTHR46791">
    <property type="entry name" value="EXPRESSED PROTEIN"/>
    <property type="match status" value="1"/>
</dbReference>
<dbReference type="EMBL" id="CAGA01000037">
    <property type="protein sequence ID" value="CCE32018.1"/>
    <property type="molecule type" value="Genomic_DNA"/>
</dbReference>